<organism evidence="1">
    <name type="scientific">uncultured Caudovirales phage</name>
    <dbReference type="NCBI Taxonomy" id="2100421"/>
    <lineage>
        <taxon>Viruses</taxon>
        <taxon>Duplodnaviria</taxon>
        <taxon>Heunggongvirae</taxon>
        <taxon>Uroviricota</taxon>
        <taxon>Caudoviricetes</taxon>
        <taxon>Peduoviridae</taxon>
        <taxon>Maltschvirus</taxon>
        <taxon>Maltschvirus maltsch</taxon>
    </lineage>
</organism>
<sequence>MLTVSDGQDRSILIELRNGIQRKRAQYMLFAREELANTRPELEIVSHAVRAAKILATVIGDINAHIAKYNRGN</sequence>
<proteinExistence type="predicted"/>
<dbReference type="EMBL" id="LR796155">
    <property type="protein sequence ID" value="CAB4121871.1"/>
    <property type="molecule type" value="Genomic_DNA"/>
</dbReference>
<gene>
    <name evidence="1" type="ORF">UFOVP16_18</name>
</gene>
<reference evidence="1" key="1">
    <citation type="submission" date="2020-04" db="EMBL/GenBank/DDBJ databases">
        <authorList>
            <person name="Chiriac C."/>
            <person name="Salcher M."/>
            <person name="Ghai R."/>
            <person name="Kavagutti S V."/>
        </authorList>
    </citation>
    <scope>NUCLEOTIDE SEQUENCE</scope>
</reference>
<evidence type="ECO:0000313" key="1">
    <source>
        <dbReference type="EMBL" id="CAB4121871.1"/>
    </source>
</evidence>
<accession>A0A6J5KJQ7</accession>
<protein>
    <submittedName>
        <fullName evidence="1">Uncharacterized protein</fullName>
    </submittedName>
</protein>
<name>A0A6J5KJQ7_9CAUD</name>